<proteinExistence type="predicted"/>
<sequence>MPRSPIQQADTILETYHTRSALSEQSGMATAEPATRPHDRHSRRRPFAAWMKRLANLKNSSSSDAPNASGKKSQAPSQSKAKKSHSAKNNPYPESGHFQSSNTGDFSSPASRNNGSYTSLEEQDSNHHRTLATSNKSTAPTIGTNPETVHSSQSKAGTSATAGGGNSTFSSPNHSERSLTTTLTTIQSTAPSNLLGHNHGQNAQQTGAANGPPVHFSHQYPISPPASALPSHLAPQSNPNTYHAATANNMLTDNASILTLASSSKRRRRHSLDTDASVRALAPSSVWGGSRESLPLSVLSGNVDSSNIYSPQNRPSVGGLASAERASVYSSSGVTAPAFSSDHNSYYANKQGVDGVSVRSGLLGHGRTDSITGSIGPAATAASPLASPRDATGPGRVSRRSLDWKEANEGSEMEDEEEPSTVTVTEAEGGNGKGKGKGKGKEPVA</sequence>
<feature type="compositionally biased region" description="Polar residues" evidence="1">
    <location>
        <begin position="1"/>
        <end position="10"/>
    </location>
</feature>
<feature type="region of interest" description="Disordered" evidence="1">
    <location>
        <begin position="367"/>
        <end position="445"/>
    </location>
</feature>
<name>A0A8E2E4Y9_9PEZI</name>
<keyword evidence="3" id="KW-1185">Reference proteome</keyword>
<gene>
    <name evidence="2" type="ORF">K432DRAFT_384701</name>
</gene>
<evidence type="ECO:0008006" key="4">
    <source>
        <dbReference type="Google" id="ProtNLM"/>
    </source>
</evidence>
<feature type="compositionally biased region" description="Low complexity" evidence="1">
    <location>
        <begin position="225"/>
        <end position="235"/>
    </location>
</feature>
<accession>A0A8E2E4Y9</accession>
<feature type="region of interest" description="Disordered" evidence="1">
    <location>
        <begin position="1"/>
        <end position="241"/>
    </location>
</feature>
<feature type="compositionally biased region" description="Polar residues" evidence="1">
    <location>
        <begin position="18"/>
        <end position="28"/>
    </location>
</feature>
<feature type="compositionally biased region" description="Low complexity" evidence="1">
    <location>
        <begin position="151"/>
        <end position="171"/>
    </location>
</feature>
<feature type="compositionally biased region" description="Polar residues" evidence="1">
    <location>
        <begin position="131"/>
        <end position="150"/>
    </location>
</feature>
<dbReference type="OrthoDB" id="5377012at2759"/>
<reference evidence="2 3" key="1">
    <citation type="journal article" date="2016" name="Nat. Commun.">
        <title>Ectomycorrhizal ecology is imprinted in the genome of the dominant symbiotic fungus Cenococcum geophilum.</title>
        <authorList>
            <consortium name="DOE Joint Genome Institute"/>
            <person name="Peter M."/>
            <person name="Kohler A."/>
            <person name="Ohm R.A."/>
            <person name="Kuo A."/>
            <person name="Krutzmann J."/>
            <person name="Morin E."/>
            <person name="Arend M."/>
            <person name="Barry K.W."/>
            <person name="Binder M."/>
            <person name="Choi C."/>
            <person name="Clum A."/>
            <person name="Copeland A."/>
            <person name="Grisel N."/>
            <person name="Haridas S."/>
            <person name="Kipfer T."/>
            <person name="LaButti K."/>
            <person name="Lindquist E."/>
            <person name="Lipzen A."/>
            <person name="Maire R."/>
            <person name="Meier B."/>
            <person name="Mihaltcheva S."/>
            <person name="Molinier V."/>
            <person name="Murat C."/>
            <person name="Poggeler S."/>
            <person name="Quandt C.A."/>
            <person name="Sperisen C."/>
            <person name="Tritt A."/>
            <person name="Tisserant E."/>
            <person name="Crous P.W."/>
            <person name="Henrissat B."/>
            <person name="Nehls U."/>
            <person name="Egli S."/>
            <person name="Spatafora J.W."/>
            <person name="Grigoriev I.V."/>
            <person name="Martin F.M."/>
        </authorList>
    </citation>
    <scope>NUCLEOTIDE SEQUENCE [LARGE SCALE GENOMIC DNA]</scope>
    <source>
        <strain evidence="2 3">CBS 459.81</strain>
    </source>
</reference>
<feature type="compositionally biased region" description="Polar residues" evidence="1">
    <location>
        <begin position="199"/>
        <end position="208"/>
    </location>
</feature>
<protein>
    <recommendedName>
        <fullName evidence="4">Ca2+-modulated nonselective cation channel polycystin</fullName>
    </recommendedName>
</protein>
<feature type="compositionally biased region" description="Acidic residues" evidence="1">
    <location>
        <begin position="409"/>
        <end position="419"/>
    </location>
</feature>
<evidence type="ECO:0000256" key="1">
    <source>
        <dbReference type="SAM" id="MobiDB-lite"/>
    </source>
</evidence>
<feature type="compositionally biased region" description="Low complexity" evidence="1">
    <location>
        <begin position="377"/>
        <end position="388"/>
    </location>
</feature>
<dbReference type="AlphaFoldDB" id="A0A8E2E4Y9"/>
<feature type="compositionally biased region" description="Polar residues" evidence="1">
    <location>
        <begin position="97"/>
        <end position="120"/>
    </location>
</feature>
<dbReference type="EMBL" id="KV745130">
    <property type="protein sequence ID" value="OCK77412.1"/>
    <property type="molecule type" value="Genomic_DNA"/>
</dbReference>
<dbReference type="Proteomes" id="UP000250266">
    <property type="component" value="Unassembled WGS sequence"/>
</dbReference>
<feature type="compositionally biased region" description="Low complexity" evidence="1">
    <location>
        <begin position="68"/>
        <end position="79"/>
    </location>
</feature>
<evidence type="ECO:0000313" key="3">
    <source>
        <dbReference type="Proteomes" id="UP000250266"/>
    </source>
</evidence>
<feature type="compositionally biased region" description="Polar residues" evidence="1">
    <location>
        <begin position="57"/>
        <end position="66"/>
    </location>
</feature>
<organism evidence="2 3">
    <name type="scientific">Lepidopterella palustris CBS 459.81</name>
    <dbReference type="NCBI Taxonomy" id="1314670"/>
    <lineage>
        <taxon>Eukaryota</taxon>
        <taxon>Fungi</taxon>
        <taxon>Dikarya</taxon>
        <taxon>Ascomycota</taxon>
        <taxon>Pezizomycotina</taxon>
        <taxon>Dothideomycetes</taxon>
        <taxon>Pleosporomycetidae</taxon>
        <taxon>Mytilinidiales</taxon>
        <taxon>Argynnaceae</taxon>
        <taxon>Lepidopterella</taxon>
    </lineage>
</organism>
<evidence type="ECO:0000313" key="2">
    <source>
        <dbReference type="EMBL" id="OCK77412.1"/>
    </source>
</evidence>